<dbReference type="InterPro" id="IPR050256">
    <property type="entry name" value="Glycosyltransferase_2"/>
</dbReference>
<dbReference type="GO" id="GO:0005886">
    <property type="term" value="C:plasma membrane"/>
    <property type="evidence" value="ECO:0007669"/>
    <property type="project" value="UniProtKB-SubCell"/>
</dbReference>
<dbReference type="AlphaFoldDB" id="A0A1F7JBU0"/>
<dbReference type="STRING" id="1802069.A2970_00540"/>
<sequence length="309" mass="35368">MKYSVVLPVYNEEENLPTLYKRIIKVLTSLKADYEIIFVNDGSNDKTKNILVNLNKKNPRVKIINFSRNFGHQTAVSAGLQHTSGEVAAILDADLQDPPEILPKFFAKLDQGFDVVYAVRKKRKENIIKVMAYSLFYKLLHVIASVNIPLDSGDFCVLSQRMVKTINSFPERNRFVRGLRSWAGFKQVGLEYERDQRFAGESKYGLRKMLKLAFDGIFSFSFIPLQIMFFLGSISLALSLIGSLWAVYMRFFTTAYNRVPGFATTIILIMFVGGLQLFSIGVMGEYLRRIYDEVKQRPLYIIESKVGFE</sequence>
<comment type="caution">
    <text evidence="11">The sequence shown here is derived from an EMBL/GenBank/DDBJ whole genome shotgun (WGS) entry which is preliminary data.</text>
</comment>
<evidence type="ECO:0000256" key="8">
    <source>
        <dbReference type="ARBA" id="ARBA00038152"/>
    </source>
</evidence>
<evidence type="ECO:0000256" key="9">
    <source>
        <dbReference type="SAM" id="Phobius"/>
    </source>
</evidence>
<evidence type="ECO:0000256" key="6">
    <source>
        <dbReference type="ARBA" id="ARBA00022989"/>
    </source>
</evidence>
<feature type="transmembrane region" description="Helical" evidence="9">
    <location>
        <begin position="261"/>
        <end position="287"/>
    </location>
</feature>
<evidence type="ECO:0000256" key="4">
    <source>
        <dbReference type="ARBA" id="ARBA00022679"/>
    </source>
</evidence>
<dbReference type="Gene3D" id="3.90.550.10">
    <property type="entry name" value="Spore Coat Polysaccharide Biosynthesis Protein SpsA, Chain A"/>
    <property type="match status" value="1"/>
</dbReference>
<accession>A0A1F7JBU0</accession>
<dbReference type="PANTHER" id="PTHR48090">
    <property type="entry name" value="UNDECAPRENYL-PHOSPHATE 4-DEOXY-4-FORMAMIDO-L-ARABINOSE TRANSFERASE-RELATED"/>
    <property type="match status" value="1"/>
</dbReference>
<evidence type="ECO:0000256" key="3">
    <source>
        <dbReference type="ARBA" id="ARBA00022676"/>
    </source>
</evidence>
<dbReference type="InterPro" id="IPR029044">
    <property type="entry name" value="Nucleotide-diphossugar_trans"/>
</dbReference>
<keyword evidence="3" id="KW-0328">Glycosyltransferase</keyword>
<keyword evidence="6 9" id="KW-1133">Transmembrane helix</keyword>
<dbReference type="FunFam" id="3.90.550.10:FF:000079">
    <property type="entry name" value="Probable glycosyl transferase"/>
    <property type="match status" value="1"/>
</dbReference>
<evidence type="ECO:0000259" key="10">
    <source>
        <dbReference type="Pfam" id="PF00535"/>
    </source>
</evidence>
<keyword evidence="5 9" id="KW-0812">Transmembrane</keyword>
<protein>
    <submittedName>
        <fullName evidence="11">Glycosyl transferase</fullName>
    </submittedName>
</protein>
<comment type="subcellular location">
    <subcellularLocation>
        <location evidence="1">Cell membrane</location>
        <topology evidence="1">Multi-pass membrane protein</topology>
    </subcellularLocation>
</comment>
<organism evidence="11 12">
    <name type="scientific">Candidatus Roizmanbacteria bacterium RIFCSPLOWO2_01_FULL_44_13</name>
    <dbReference type="NCBI Taxonomy" id="1802069"/>
    <lineage>
        <taxon>Bacteria</taxon>
        <taxon>Candidatus Roizmaniibacteriota</taxon>
    </lineage>
</organism>
<evidence type="ECO:0000256" key="7">
    <source>
        <dbReference type="ARBA" id="ARBA00023136"/>
    </source>
</evidence>
<dbReference type="InterPro" id="IPR001173">
    <property type="entry name" value="Glyco_trans_2-like"/>
</dbReference>
<dbReference type="SUPFAM" id="SSF53448">
    <property type="entry name" value="Nucleotide-diphospho-sugar transferases"/>
    <property type="match status" value="1"/>
</dbReference>
<evidence type="ECO:0000256" key="1">
    <source>
        <dbReference type="ARBA" id="ARBA00004651"/>
    </source>
</evidence>
<reference evidence="11 12" key="1">
    <citation type="journal article" date="2016" name="Nat. Commun.">
        <title>Thousands of microbial genomes shed light on interconnected biogeochemical processes in an aquifer system.</title>
        <authorList>
            <person name="Anantharaman K."/>
            <person name="Brown C.T."/>
            <person name="Hug L.A."/>
            <person name="Sharon I."/>
            <person name="Castelle C.J."/>
            <person name="Probst A.J."/>
            <person name="Thomas B.C."/>
            <person name="Singh A."/>
            <person name="Wilkins M.J."/>
            <person name="Karaoz U."/>
            <person name="Brodie E.L."/>
            <person name="Williams K.H."/>
            <person name="Hubbard S.S."/>
            <person name="Banfield J.F."/>
        </authorList>
    </citation>
    <scope>NUCLEOTIDE SEQUENCE [LARGE SCALE GENOMIC DNA]</scope>
</reference>
<evidence type="ECO:0000256" key="2">
    <source>
        <dbReference type="ARBA" id="ARBA00022475"/>
    </source>
</evidence>
<dbReference type="Proteomes" id="UP000178857">
    <property type="component" value="Unassembled WGS sequence"/>
</dbReference>
<keyword evidence="7 9" id="KW-0472">Membrane</keyword>
<comment type="similarity">
    <text evidence="8">Belongs to the glycosyltransferase 2 family. GtrB subfamily.</text>
</comment>
<evidence type="ECO:0000313" key="12">
    <source>
        <dbReference type="Proteomes" id="UP000178857"/>
    </source>
</evidence>
<evidence type="ECO:0000313" key="11">
    <source>
        <dbReference type="EMBL" id="OGK53098.1"/>
    </source>
</evidence>
<dbReference type="CDD" id="cd04187">
    <property type="entry name" value="DPM1_like_bac"/>
    <property type="match status" value="1"/>
</dbReference>
<evidence type="ECO:0000256" key="5">
    <source>
        <dbReference type="ARBA" id="ARBA00022692"/>
    </source>
</evidence>
<feature type="transmembrane region" description="Helical" evidence="9">
    <location>
        <begin position="217"/>
        <end position="241"/>
    </location>
</feature>
<dbReference type="EMBL" id="MGAT01000006">
    <property type="protein sequence ID" value="OGK53098.1"/>
    <property type="molecule type" value="Genomic_DNA"/>
</dbReference>
<dbReference type="GO" id="GO:0016757">
    <property type="term" value="F:glycosyltransferase activity"/>
    <property type="evidence" value="ECO:0007669"/>
    <property type="project" value="UniProtKB-KW"/>
</dbReference>
<keyword evidence="2" id="KW-1003">Cell membrane</keyword>
<feature type="domain" description="Glycosyltransferase 2-like" evidence="10">
    <location>
        <begin position="4"/>
        <end position="164"/>
    </location>
</feature>
<name>A0A1F7JBU0_9BACT</name>
<gene>
    <name evidence="11" type="ORF">A2970_00540</name>
</gene>
<dbReference type="Pfam" id="PF00535">
    <property type="entry name" value="Glycos_transf_2"/>
    <property type="match status" value="1"/>
</dbReference>
<dbReference type="PANTHER" id="PTHR48090:SF1">
    <property type="entry name" value="PROPHAGE BACTOPRENOL GLUCOSYL TRANSFERASE HOMOLOG"/>
    <property type="match status" value="1"/>
</dbReference>
<keyword evidence="4 11" id="KW-0808">Transferase</keyword>
<proteinExistence type="inferred from homology"/>